<keyword evidence="2" id="KW-1185">Reference proteome</keyword>
<evidence type="ECO:0000313" key="1">
    <source>
        <dbReference type="EMBL" id="CAB0043273.1"/>
    </source>
</evidence>
<protein>
    <submittedName>
        <fullName evidence="1">Uncharacterized protein</fullName>
    </submittedName>
</protein>
<gene>
    <name evidence="1" type="ORF">TBRA_LOCUS14861</name>
</gene>
<dbReference type="AlphaFoldDB" id="A0A6H5IY76"/>
<sequence>MSYPSSRALASADPWVTISNNTAYEIKLSTGGFNIGYQETPKKFWRKSMTRSWGGLLVSQNLITRLTRRPSHLRVMDLDQTFSGDSGQLENMPCYVRDLGRVFTATRNTLWTRRGALRYTQMSHWQIRKSNHHCDDCLRSSCYV</sequence>
<name>A0A6H5IY76_9HYME</name>
<organism evidence="1 2">
    <name type="scientific">Trichogramma brassicae</name>
    <dbReference type="NCBI Taxonomy" id="86971"/>
    <lineage>
        <taxon>Eukaryota</taxon>
        <taxon>Metazoa</taxon>
        <taxon>Ecdysozoa</taxon>
        <taxon>Arthropoda</taxon>
        <taxon>Hexapoda</taxon>
        <taxon>Insecta</taxon>
        <taxon>Pterygota</taxon>
        <taxon>Neoptera</taxon>
        <taxon>Endopterygota</taxon>
        <taxon>Hymenoptera</taxon>
        <taxon>Apocrita</taxon>
        <taxon>Proctotrupomorpha</taxon>
        <taxon>Chalcidoidea</taxon>
        <taxon>Trichogrammatidae</taxon>
        <taxon>Trichogramma</taxon>
    </lineage>
</organism>
<reference evidence="1 2" key="1">
    <citation type="submission" date="2020-02" db="EMBL/GenBank/DDBJ databases">
        <authorList>
            <person name="Ferguson B K."/>
        </authorList>
    </citation>
    <scope>NUCLEOTIDE SEQUENCE [LARGE SCALE GENOMIC DNA]</scope>
</reference>
<dbReference type="Proteomes" id="UP000479190">
    <property type="component" value="Unassembled WGS sequence"/>
</dbReference>
<dbReference type="EMBL" id="CADCXV010001291">
    <property type="protein sequence ID" value="CAB0043273.1"/>
    <property type="molecule type" value="Genomic_DNA"/>
</dbReference>
<evidence type="ECO:0000313" key="2">
    <source>
        <dbReference type="Proteomes" id="UP000479190"/>
    </source>
</evidence>
<proteinExistence type="predicted"/>
<accession>A0A6H5IY76</accession>